<dbReference type="SUPFAM" id="SSF52540">
    <property type="entry name" value="P-loop containing nucleoside triphosphate hydrolases"/>
    <property type="match status" value="1"/>
</dbReference>
<reference evidence="3" key="2">
    <citation type="submission" date="2011-04" db="EMBL/GenBank/DDBJ databases">
        <title>The complete genome of chromosome of Treponema succinifaciens DSM 2489.</title>
        <authorList>
            <person name="Lucas S."/>
            <person name="Copeland A."/>
            <person name="Lapidus A."/>
            <person name="Bruce D."/>
            <person name="Goodwin L."/>
            <person name="Pitluck S."/>
            <person name="Peters L."/>
            <person name="Kyrpides N."/>
            <person name="Mavromatis K."/>
            <person name="Ivanova N."/>
            <person name="Ovchinnikova G."/>
            <person name="Teshima H."/>
            <person name="Detter J.C."/>
            <person name="Tapia R."/>
            <person name="Han C."/>
            <person name="Land M."/>
            <person name="Hauser L."/>
            <person name="Markowitz V."/>
            <person name="Cheng J.-F."/>
            <person name="Hugenholtz P."/>
            <person name="Woyke T."/>
            <person name="Wu D."/>
            <person name="Gronow S."/>
            <person name="Wellnitz S."/>
            <person name="Brambilla E."/>
            <person name="Klenk H.-P."/>
            <person name="Eisen J.A."/>
        </authorList>
    </citation>
    <scope>NUCLEOTIDE SEQUENCE [LARGE SCALE GENOMIC DNA]</scope>
    <source>
        <strain evidence="3">ATCC 33096 / DSM 2489 / 6091</strain>
    </source>
</reference>
<evidence type="ECO:0000313" key="3">
    <source>
        <dbReference type="Proteomes" id="UP000006852"/>
    </source>
</evidence>
<keyword evidence="3" id="KW-1185">Reference proteome</keyword>
<dbReference type="OrthoDB" id="308933at2"/>
<reference evidence="2 3" key="1">
    <citation type="journal article" date="2011" name="Stand. Genomic Sci.">
        <title>Complete genome sequence of Treponema succinifaciens type strain (6091).</title>
        <authorList>
            <person name="Han C."/>
            <person name="Gronow S."/>
            <person name="Teshima H."/>
            <person name="Lapidus A."/>
            <person name="Nolan M."/>
            <person name="Lucas S."/>
            <person name="Hammon N."/>
            <person name="Deshpande S."/>
            <person name="Cheng J.F."/>
            <person name="Zeytun A."/>
            <person name="Tapia R."/>
            <person name="Goodwin L."/>
            <person name="Pitluck S."/>
            <person name="Liolios K."/>
            <person name="Pagani I."/>
            <person name="Ivanova N."/>
            <person name="Mavromatis K."/>
            <person name="Mikhailova N."/>
            <person name="Huntemann M."/>
            <person name="Pati A."/>
            <person name="Chen A."/>
            <person name="Palaniappan K."/>
            <person name="Land M."/>
            <person name="Hauser L."/>
            <person name="Brambilla E.M."/>
            <person name="Rohde M."/>
            <person name="Goker M."/>
            <person name="Woyke T."/>
            <person name="Bristow J."/>
            <person name="Eisen J.A."/>
            <person name="Markowitz V."/>
            <person name="Hugenholtz P."/>
            <person name="Kyrpides N.C."/>
            <person name="Klenk H.P."/>
            <person name="Detter J.C."/>
        </authorList>
    </citation>
    <scope>NUCLEOTIDE SEQUENCE [LARGE SCALE GENOMIC DNA]</scope>
    <source>
        <strain evidence="3">ATCC 33096 / DSM 2489 / 6091</strain>
    </source>
</reference>
<dbReference type="Gene3D" id="3.40.50.300">
    <property type="entry name" value="P-loop containing nucleotide triphosphate hydrolases"/>
    <property type="match status" value="1"/>
</dbReference>
<dbReference type="STRING" id="869209.Tresu_1732"/>
<dbReference type="KEGG" id="tsu:Tresu_1732"/>
<sequence>MPQLRVKNFGPIKNGFTENDGFMEISPVTVICGNQATGKSTIAKLYSTFTWLEKAYLKSNLENNKFLDIDFVSYCSEQRLSEYFTDKTEITYSGFICRFEYKNNQFTQNAIDDFYTKLKNYNRPKIMYIPSERNLLTVVDDAENIKNLPLMLSILLEEYNKAKKNSETGIFGLPISDIKLQYDKQTLSTKVLTNTGTVDILNSSSGIQSVAPISLVTRYLTKTVTSDFAKNIKRLSLNERKAIKDWLGRMSDNKSEMTLYYLDKIFYGQKVDENIEKRIEVLIHFFFNTRFINIVEEPEQNLYPESQGKVLYELLECLSSNKDNQLIVTTHSPYILSYLTLSAKAAELFNKGVPADEIEKIVPEKSAVDGKKITIYETKEDGSITKLSPYENLPSDENLLNKAMAEGNEKFSKLLDLEVAFCQK</sequence>
<evidence type="ECO:0000313" key="2">
    <source>
        <dbReference type="EMBL" id="AEB14623.1"/>
    </source>
</evidence>
<dbReference type="PANTHER" id="PTHR43581">
    <property type="entry name" value="ATP/GTP PHOSPHATASE"/>
    <property type="match status" value="1"/>
</dbReference>
<evidence type="ECO:0000259" key="1">
    <source>
        <dbReference type="Pfam" id="PF13175"/>
    </source>
</evidence>
<dbReference type="InterPro" id="IPR051396">
    <property type="entry name" value="Bact_Antivir_Def_Nuclease"/>
</dbReference>
<dbReference type="GeneID" id="302998878"/>
<organism evidence="2 3">
    <name type="scientific">Treponema succinifaciens (strain ATCC 33096 / DSM 2489 / 6091)</name>
    <dbReference type="NCBI Taxonomy" id="869209"/>
    <lineage>
        <taxon>Bacteria</taxon>
        <taxon>Pseudomonadati</taxon>
        <taxon>Spirochaetota</taxon>
        <taxon>Spirochaetia</taxon>
        <taxon>Spirochaetales</taxon>
        <taxon>Treponemataceae</taxon>
        <taxon>Treponema</taxon>
    </lineage>
</organism>
<dbReference type="RefSeq" id="WP_013701904.1">
    <property type="nucleotide sequence ID" value="NC_015385.1"/>
</dbReference>
<dbReference type="InterPro" id="IPR027417">
    <property type="entry name" value="P-loop_NTPase"/>
</dbReference>
<name>F2NT32_TRES6</name>
<dbReference type="Proteomes" id="UP000006852">
    <property type="component" value="Chromosome"/>
</dbReference>
<dbReference type="Pfam" id="PF13175">
    <property type="entry name" value="AAA_15"/>
    <property type="match status" value="1"/>
</dbReference>
<accession>F2NT32</accession>
<dbReference type="HOGENOM" id="CLU_053347_0_0_12"/>
<gene>
    <name evidence="2" type="ordered locus">Tresu_1732</name>
</gene>
<feature type="domain" description="Endonuclease GajA/Old nuclease/RecF-like AAA" evidence="1">
    <location>
        <begin position="292"/>
        <end position="335"/>
    </location>
</feature>
<dbReference type="AlphaFoldDB" id="F2NT32"/>
<dbReference type="PANTHER" id="PTHR43581:SF4">
    <property type="entry name" value="ATP_GTP PHOSPHATASE"/>
    <property type="match status" value="1"/>
</dbReference>
<dbReference type="EMBL" id="CP002631">
    <property type="protein sequence ID" value="AEB14623.1"/>
    <property type="molecule type" value="Genomic_DNA"/>
</dbReference>
<dbReference type="InterPro" id="IPR041685">
    <property type="entry name" value="AAA_GajA/Old/RecF-like"/>
</dbReference>
<dbReference type="eggNOG" id="COG3950">
    <property type="taxonomic scope" value="Bacteria"/>
</dbReference>
<protein>
    <recommendedName>
        <fullName evidence="1">Endonuclease GajA/Old nuclease/RecF-like AAA domain-containing protein</fullName>
    </recommendedName>
</protein>
<proteinExistence type="predicted"/>